<comment type="function">
    <text evidence="7">Specifically methylates the pseudouridine at position 1915 (m3Psi1915) in 23S rRNA.</text>
</comment>
<dbReference type="Gene3D" id="3.40.1280.10">
    <property type="match status" value="1"/>
</dbReference>
<protein>
    <recommendedName>
        <fullName evidence="7">Ribosomal RNA large subunit methyltransferase H</fullName>
        <ecNumber evidence="7">2.1.1.177</ecNumber>
    </recommendedName>
    <alternativeName>
        <fullName evidence="7">23S rRNA (pseudouridine1915-N3)-methyltransferase</fullName>
    </alternativeName>
    <alternativeName>
        <fullName evidence="7">23S rRNA m3Psi1915 methyltransferase</fullName>
    </alternativeName>
    <alternativeName>
        <fullName evidence="7">rRNA (pseudouridine-N3-)-methyltransferase RlmH</fullName>
    </alternativeName>
</protein>
<name>A0ABT4D745_9CLOT</name>
<evidence type="ECO:0000256" key="4">
    <source>
        <dbReference type="ARBA" id="ARBA00022679"/>
    </source>
</evidence>
<dbReference type="SUPFAM" id="SSF75217">
    <property type="entry name" value="alpha/beta knot"/>
    <property type="match status" value="1"/>
</dbReference>
<organism evidence="8 9">
    <name type="scientific">Clostridium brassicae</name>
    <dbReference type="NCBI Taxonomy" id="2999072"/>
    <lineage>
        <taxon>Bacteria</taxon>
        <taxon>Bacillati</taxon>
        <taxon>Bacillota</taxon>
        <taxon>Clostridia</taxon>
        <taxon>Eubacteriales</taxon>
        <taxon>Clostridiaceae</taxon>
        <taxon>Clostridium</taxon>
    </lineage>
</organism>
<dbReference type="Proteomes" id="UP001144612">
    <property type="component" value="Unassembled WGS sequence"/>
</dbReference>
<sequence>MNINIINTEKITEKFAREAVQEYTKRLSRYCKLKYIEVKNENQLLKEIGDRTYLILLNYKGENISSEEFAGRINELGIKGNSNITILICNTDLPQEVTEKVSFHMSISQMEMDINVLCMALYEQIYRAYRIMNGEPYHK</sequence>
<feature type="binding site" evidence="7">
    <location>
        <begin position="107"/>
        <end position="112"/>
    </location>
    <ligand>
        <name>S-adenosyl-L-methionine</name>
        <dbReference type="ChEBI" id="CHEBI:59789"/>
    </ligand>
</feature>
<keyword evidence="3 7" id="KW-0489">Methyltransferase</keyword>
<comment type="caution">
    <text evidence="7">Lacks conserved residue(s) required for the propagation of feature annotation.</text>
</comment>
<comment type="similarity">
    <text evidence="6 7">Belongs to the RNA methyltransferase RlmH family.</text>
</comment>
<comment type="subunit">
    <text evidence="7">Homodimer.</text>
</comment>
<evidence type="ECO:0000313" key="9">
    <source>
        <dbReference type="Proteomes" id="UP001144612"/>
    </source>
</evidence>
<evidence type="ECO:0000256" key="2">
    <source>
        <dbReference type="ARBA" id="ARBA00022552"/>
    </source>
</evidence>
<comment type="caution">
    <text evidence="8">The sequence shown here is derived from an EMBL/GenBank/DDBJ whole genome shotgun (WGS) entry which is preliminary data.</text>
</comment>
<accession>A0ABT4D745</accession>
<evidence type="ECO:0000256" key="5">
    <source>
        <dbReference type="ARBA" id="ARBA00022691"/>
    </source>
</evidence>
<keyword evidence="1 7" id="KW-0963">Cytoplasm</keyword>
<reference evidence="8" key="1">
    <citation type="submission" date="2022-12" db="EMBL/GenBank/DDBJ databases">
        <title>Clostridium sp. nov., isolated from industrial wastewater.</title>
        <authorList>
            <person name="Jiayan W."/>
        </authorList>
    </citation>
    <scope>NUCLEOTIDE SEQUENCE</scope>
    <source>
        <strain evidence="8">ZC22-4</strain>
    </source>
</reference>
<keyword evidence="9" id="KW-1185">Reference proteome</keyword>
<dbReference type="InterPro" id="IPR003742">
    <property type="entry name" value="RlmH-like"/>
</dbReference>
<keyword evidence="4 7" id="KW-0808">Transferase</keyword>
<evidence type="ECO:0000313" key="8">
    <source>
        <dbReference type="EMBL" id="MCY6958120.1"/>
    </source>
</evidence>
<comment type="subcellular location">
    <subcellularLocation>
        <location evidence="7">Cytoplasm</location>
    </subcellularLocation>
</comment>
<evidence type="ECO:0000256" key="6">
    <source>
        <dbReference type="ARBA" id="ARBA00038303"/>
    </source>
</evidence>
<dbReference type="EMBL" id="JAPQFJ010000004">
    <property type="protein sequence ID" value="MCY6958120.1"/>
    <property type="molecule type" value="Genomic_DNA"/>
</dbReference>
<evidence type="ECO:0000256" key="7">
    <source>
        <dbReference type="HAMAP-Rule" id="MF_00658"/>
    </source>
</evidence>
<feature type="binding site" evidence="7">
    <location>
        <position position="57"/>
    </location>
    <ligand>
        <name>S-adenosyl-L-methionine</name>
        <dbReference type="ChEBI" id="CHEBI:59789"/>
    </ligand>
</feature>
<dbReference type="EC" id="2.1.1.177" evidence="7"/>
<keyword evidence="2 7" id="KW-0698">rRNA processing</keyword>
<evidence type="ECO:0000256" key="3">
    <source>
        <dbReference type="ARBA" id="ARBA00022603"/>
    </source>
</evidence>
<proteinExistence type="inferred from homology"/>
<dbReference type="Pfam" id="PF02590">
    <property type="entry name" value="SPOUT_MTase"/>
    <property type="match status" value="1"/>
</dbReference>
<dbReference type="RefSeq" id="WP_268060529.1">
    <property type="nucleotide sequence ID" value="NZ_JAPQFJ010000004.1"/>
</dbReference>
<dbReference type="CDD" id="cd18081">
    <property type="entry name" value="RlmH-like"/>
    <property type="match status" value="1"/>
</dbReference>
<comment type="catalytic activity">
    <reaction evidence="7">
        <text>pseudouridine(1915) in 23S rRNA + S-adenosyl-L-methionine = N(3)-methylpseudouridine(1915) in 23S rRNA + S-adenosyl-L-homocysteine + H(+)</text>
        <dbReference type="Rhea" id="RHEA:42752"/>
        <dbReference type="Rhea" id="RHEA-COMP:10221"/>
        <dbReference type="Rhea" id="RHEA-COMP:10222"/>
        <dbReference type="ChEBI" id="CHEBI:15378"/>
        <dbReference type="ChEBI" id="CHEBI:57856"/>
        <dbReference type="ChEBI" id="CHEBI:59789"/>
        <dbReference type="ChEBI" id="CHEBI:65314"/>
        <dbReference type="ChEBI" id="CHEBI:74486"/>
        <dbReference type="EC" id="2.1.1.177"/>
    </reaction>
</comment>
<keyword evidence="5 7" id="KW-0949">S-adenosyl-L-methionine</keyword>
<dbReference type="PANTHER" id="PTHR33603:SF1">
    <property type="entry name" value="RIBOSOMAL RNA LARGE SUBUNIT METHYLTRANSFERASE H"/>
    <property type="match status" value="1"/>
</dbReference>
<dbReference type="PANTHER" id="PTHR33603">
    <property type="entry name" value="METHYLTRANSFERASE"/>
    <property type="match status" value="1"/>
</dbReference>
<dbReference type="InterPro" id="IPR029026">
    <property type="entry name" value="tRNA_m1G_MTases_N"/>
</dbReference>
<dbReference type="HAMAP" id="MF_00658">
    <property type="entry name" value="23SrRNA_methyltr_H"/>
    <property type="match status" value="1"/>
</dbReference>
<dbReference type="PIRSF" id="PIRSF004505">
    <property type="entry name" value="MT_bac"/>
    <property type="match status" value="1"/>
</dbReference>
<dbReference type="InterPro" id="IPR029028">
    <property type="entry name" value="Alpha/beta_knot_MTases"/>
</dbReference>
<gene>
    <name evidence="7" type="primary">rlmH</name>
    <name evidence="8" type="ORF">OW729_05795</name>
</gene>
<evidence type="ECO:0000256" key="1">
    <source>
        <dbReference type="ARBA" id="ARBA00022490"/>
    </source>
</evidence>